<keyword evidence="3" id="KW-1185">Reference proteome</keyword>
<dbReference type="GO" id="GO:0031146">
    <property type="term" value="P:SCF-dependent proteasomal ubiquitin-dependent protein catabolic process"/>
    <property type="evidence" value="ECO:0007669"/>
    <property type="project" value="InterPro"/>
</dbReference>
<dbReference type="InterPro" id="IPR039588">
    <property type="entry name" value="FBXO4"/>
</dbReference>
<dbReference type="SMART" id="SM00256">
    <property type="entry name" value="FBOX"/>
    <property type="match status" value="1"/>
</dbReference>
<dbReference type="Gene3D" id="1.20.1280.50">
    <property type="match status" value="1"/>
</dbReference>
<dbReference type="RefSeq" id="XP_022137978.1">
    <property type="nucleotide sequence ID" value="XM_022282286.1"/>
</dbReference>
<dbReference type="GO" id="GO:0019005">
    <property type="term" value="C:SCF ubiquitin ligase complex"/>
    <property type="evidence" value="ECO:0007669"/>
    <property type="project" value="TreeGrafter"/>
</dbReference>
<dbReference type="AlphaFoldDB" id="A0A6J1CBT5"/>
<dbReference type="InterPro" id="IPR036047">
    <property type="entry name" value="F-box-like_dom_sf"/>
</dbReference>
<accession>A0A6J1CBT5</accession>
<dbReference type="SUPFAM" id="SSF81383">
    <property type="entry name" value="F-box domain"/>
    <property type="match status" value="1"/>
</dbReference>
<dbReference type="InterPro" id="IPR001810">
    <property type="entry name" value="F-box_dom"/>
</dbReference>
<dbReference type="Proteomes" id="UP000504603">
    <property type="component" value="Unplaced"/>
</dbReference>
<feature type="domain" description="F-box" evidence="2">
    <location>
        <begin position="1"/>
        <end position="46"/>
    </location>
</feature>
<name>A0A6J1CBT5_MOMCH</name>
<protein>
    <submittedName>
        <fullName evidence="4 5">Uncharacterized protein LOC111009254 isoform X4</fullName>
    </submittedName>
</protein>
<evidence type="ECO:0000313" key="5">
    <source>
        <dbReference type="RefSeq" id="XP_022137978.1"/>
    </source>
</evidence>
<evidence type="ECO:0000256" key="1">
    <source>
        <dbReference type="SAM" id="MobiDB-lite"/>
    </source>
</evidence>
<dbReference type="RefSeq" id="XP_022137979.1">
    <property type="nucleotide sequence ID" value="XM_022282287.1"/>
</dbReference>
<dbReference type="PANTHER" id="PTHR16008">
    <property type="entry name" value="F-BOX ONLY PROTEIN 4"/>
    <property type="match status" value="1"/>
</dbReference>
<dbReference type="RefSeq" id="XP_022137977.1">
    <property type="nucleotide sequence ID" value="XM_022282285.1"/>
</dbReference>
<dbReference type="Pfam" id="PF00646">
    <property type="entry name" value="F-box"/>
    <property type="match status" value="1"/>
</dbReference>
<dbReference type="GO" id="GO:0000209">
    <property type="term" value="P:protein polyubiquitination"/>
    <property type="evidence" value="ECO:0007669"/>
    <property type="project" value="TreeGrafter"/>
</dbReference>
<evidence type="ECO:0000313" key="3">
    <source>
        <dbReference type="Proteomes" id="UP000504603"/>
    </source>
</evidence>
<reference evidence="4 5" key="1">
    <citation type="submission" date="2025-04" db="UniProtKB">
        <authorList>
            <consortium name="RefSeq"/>
        </authorList>
    </citation>
    <scope>IDENTIFICATION</scope>
    <source>
        <strain evidence="4 5">OHB3-1</strain>
    </source>
</reference>
<dbReference type="GeneID" id="111009254"/>
<feature type="compositionally biased region" description="Basic residues" evidence="1">
    <location>
        <begin position="209"/>
        <end position="220"/>
    </location>
</feature>
<gene>
    <name evidence="4 5 6" type="primary">LOC111009254</name>
</gene>
<feature type="region of interest" description="Disordered" evidence="1">
    <location>
        <begin position="198"/>
        <end position="220"/>
    </location>
</feature>
<proteinExistence type="predicted"/>
<sequence>MGFLHLPIDVALKIASSLQASDICALACCSRLCREICDLDCLWESLARERWPYINASSSSGSSSSTLAKPPISTGWRNFYIRKHIEISGKAKAAVKFIEQCSPSTPIEAGDYHRAIAGLWDLKLSFVDVQMVLFKPQLNELLNLVGLHYCKNWLQVPLLAGKSSHGSTSKSQDFREACICEMVEAGKMVLWLPHERRTSDSSSLSGRTYSRRRGGYSRGA</sequence>
<organism evidence="3 5">
    <name type="scientific">Momordica charantia</name>
    <name type="common">Bitter gourd</name>
    <name type="synonym">Balsam pear</name>
    <dbReference type="NCBI Taxonomy" id="3673"/>
    <lineage>
        <taxon>Eukaryota</taxon>
        <taxon>Viridiplantae</taxon>
        <taxon>Streptophyta</taxon>
        <taxon>Embryophyta</taxon>
        <taxon>Tracheophyta</taxon>
        <taxon>Spermatophyta</taxon>
        <taxon>Magnoliopsida</taxon>
        <taxon>eudicotyledons</taxon>
        <taxon>Gunneridae</taxon>
        <taxon>Pentapetalae</taxon>
        <taxon>rosids</taxon>
        <taxon>fabids</taxon>
        <taxon>Cucurbitales</taxon>
        <taxon>Cucurbitaceae</taxon>
        <taxon>Momordiceae</taxon>
        <taxon>Momordica</taxon>
    </lineage>
</organism>
<evidence type="ECO:0000259" key="2">
    <source>
        <dbReference type="PROSITE" id="PS50181"/>
    </source>
</evidence>
<dbReference type="PROSITE" id="PS50181">
    <property type="entry name" value="FBOX"/>
    <property type="match status" value="1"/>
</dbReference>
<evidence type="ECO:0000313" key="4">
    <source>
        <dbReference type="RefSeq" id="XP_022137977.1"/>
    </source>
</evidence>
<dbReference type="PANTHER" id="PTHR16008:SF4">
    <property type="entry name" value="F-BOX ONLY PROTEIN 4"/>
    <property type="match status" value="1"/>
</dbReference>
<evidence type="ECO:0000313" key="6">
    <source>
        <dbReference type="RefSeq" id="XP_022137979.1"/>
    </source>
</evidence>